<keyword evidence="1" id="KW-0732">Signal</keyword>
<evidence type="ECO:0000256" key="1">
    <source>
        <dbReference type="SAM" id="SignalP"/>
    </source>
</evidence>
<dbReference type="AlphaFoldDB" id="I4BX26"/>
<feature type="signal peptide" evidence="1">
    <location>
        <begin position="1"/>
        <end position="33"/>
    </location>
</feature>
<evidence type="ECO:0000313" key="2">
    <source>
        <dbReference type="EMBL" id="AFM21833.1"/>
    </source>
</evidence>
<dbReference type="Pfam" id="PF06082">
    <property type="entry name" value="YjbH"/>
    <property type="match status" value="2"/>
</dbReference>
<dbReference type="InterPro" id="IPR010344">
    <property type="entry name" value="YbjH"/>
</dbReference>
<keyword evidence="2" id="KW-0449">Lipoprotein</keyword>
<dbReference type="KEGG" id="amo:Anamo_1216"/>
<accession>I4BX26</accession>
<dbReference type="eggNOG" id="COG3637">
    <property type="taxonomic scope" value="Bacteria"/>
</dbReference>
<dbReference type="EMBL" id="CP003198">
    <property type="protein sequence ID" value="AFM21833.1"/>
    <property type="molecule type" value="Genomic_DNA"/>
</dbReference>
<reference evidence="3" key="1">
    <citation type="journal article" date="2013" name="Stand. Genomic Sci.">
        <title>Complete genome sequence of the moderate thermophile Anaerobaculum mobile type strain (NGA(T)).</title>
        <authorList>
            <person name="Mavromatis K."/>
            <person name="Stackebrandt E."/>
            <person name="Held B."/>
            <person name="Lapidus A."/>
            <person name="Nolan M."/>
            <person name="Lucas S."/>
            <person name="Hammon N."/>
            <person name="Deshpande S."/>
            <person name="Cheng J.F."/>
            <person name="Tapia R."/>
            <person name="Goodwin L.A."/>
            <person name="Pitluck S."/>
            <person name="Liolios K."/>
            <person name="Pagani I."/>
            <person name="Ivanova N."/>
            <person name="Mikhailova N."/>
            <person name="Huntemann M."/>
            <person name="Pati A."/>
            <person name="Chen A."/>
            <person name="Palaniappan K."/>
            <person name="Land M."/>
            <person name="Rohde M."/>
            <person name="Spring S."/>
            <person name="Goker M."/>
            <person name="Woyke T."/>
            <person name="Detter J.C."/>
            <person name="Bristow J."/>
            <person name="Eisen J.A."/>
            <person name="Markowitz V."/>
            <person name="Hugenholtz P."/>
            <person name="Klenk H.P."/>
            <person name="Kyrpides N.C."/>
        </authorList>
    </citation>
    <scope>NUCLEOTIDE SEQUENCE</scope>
    <source>
        <strain evidence="3">ATCC BAA-54 / DSM 13181 / NGA</strain>
    </source>
</reference>
<proteinExistence type="predicted"/>
<gene>
    <name evidence="2" type="ordered locus">Anamo_1216</name>
</gene>
<organism evidence="2 3">
    <name type="scientific">Acetomicrobium mobile (strain ATCC BAA-54 / DSM 13181 / JCM 12221 / NGA)</name>
    <name type="common">Anaerobaculum mobile</name>
    <dbReference type="NCBI Taxonomy" id="891968"/>
    <lineage>
        <taxon>Bacteria</taxon>
        <taxon>Thermotogati</taxon>
        <taxon>Synergistota</taxon>
        <taxon>Synergistia</taxon>
        <taxon>Synergistales</taxon>
        <taxon>Acetomicrobiaceae</taxon>
        <taxon>Acetomicrobium</taxon>
    </lineage>
</organism>
<sequence precursor="true">MNRLINFGCSFRYILIAIAIICWWLFNSSYAQAASPSNSGLTGLWEYPTAEILGDGIGWFGYNETYPYNQVYITLGYLPNLEINLRATNFLNSPLISPGFGHYKDKGFDVKYRIKEQEGIYPSIAAGILDISGTELLRAYFIVGTYRFDNIAMSLGWGSDRLGGVYAGIEWQPYDWLTLKAERSSMDYTYDYAGHPDYEKIEKDEDYNLGAIISTPWNLDFNVSYQRGEEVCIGVRYNFDLTKPIFDGHKDRLKGLPINDLPSWDEIDAKSMATEIANKLATELPIKDIQVFVDERKLLITYENVGYSSEAEAMGRVLYLVSHIVPWDLESISLVPKVRGTAISRVDIPGEHCALLRLNELRKEYVADSQAYFLNPKEQSGISGDEKWAFSVTPTEDIKDESKFKVMPVYELRALRGQEDYYMDRTSLDFIYEWNPDYEKDRSKKGTAAIVDIRMPLYNDIELDYQPYMNDDTRIWRAVYSIMHRVDTNTFEVGEVGWLDQTWFGVNYSRRTYFQNGRWWMGLKAGIVHERDPYSFASLSDYRVSYGDLDQYIEYGANEGWWTVGLLQAGYRYPELDFEVSVDAGVYADGNPGGTVTFIRRWDDLGIGLWATRTNHVPEGEDFTNSGVYLEIPFDTWRGTRSKHIWRQKARIQGWFDPYSGREADWWQGPDQLWGQLNPDRLLNNLYKELEQGQSMAKEMKYSMQEGGNTYVP</sequence>
<protein>
    <submittedName>
        <fullName evidence="2">Putative lipoprotein (DUF940)</fullName>
    </submittedName>
</protein>
<evidence type="ECO:0000313" key="3">
    <source>
        <dbReference type="Proteomes" id="UP000006061"/>
    </source>
</evidence>
<dbReference type="HOGENOM" id="CLU_387168_0_0_0"/>
<dbReference type="STRING" id="891968.Anamo_1216"/>
<feature type="chain" id="PRO_5003686753" evidence="1">
    <location>
        <begin position="34"/>
        <end position="713"/>
    </location>
</feature>
<name>I4BX26_ACEMN</name>
<dbReference type="Proteomes" id="UP000006061">
    <property type="component" value="Chromosome"/>
</dbReference>
<keyword evidence="3" id="KW-1185">Reference proteome</keyword>